<accession>G3IIJ7</accession>
<dbReference type="InParanoid" id="G3IIJ7"/>
<evidence type="ECO:0000313" key="1">
    <source>
        <dbReference type="EMBL" id="EGW14355.1"/>
    </source>
</evidence>
<dbReference type="AlphaFoldDB" id="G3IIJ7"/>
<sequence length="55" mass="5885">MEIVSLGTRQALCNPGWPPTDCIAKDNPEPIFLPLLLGGGNTSAKATLYLIFRGL</sequence>
<evidence type="ECO:0000313" key="2">
    <source>
        <dbReference type="Proteomes" id="UP000001075"/>
    </source>
</evidence>
<dbReference type="Proteomes" id="UP000001075">
    <property type="component" value="Unassembled WGS sequence"/>
</dbReference>
<proteinExistence type="predicted"/>
<reference evidence="2" key="1">
    <citation type="journal article" date="2011" name="Nat. Biotechnol.">
        <title>The genomic sequence of the Chinese hamster ovary (CHO)-K1 cell line.</title>
        <authorList>
            <person name="Xu X."/>
            <person name="Nagarajan H."/>
            <person name="Lewis N.E."/>
            <person name="Pan S."/>
            <person name="Cai Z."/>
            <person name="Liu X."/>
            <person name="Chen W."/>
            <person name="Xie M."/>
            <person name="Wang W."/>
            <person name="Hammond S."/>
            <person name="Andersen M.R."/>
            <person name="Neff N."/>
            <person name="Passarelli B."/>
            <person name="Koh W."/>
            <person name="Fan H.C."/>
            <person name="Wang J."/>
            <person name="Gui Y."/>
            <person name="Lee K.H."/>
            <person name="Betenbaugh M.J."/>
            <person name="Quake S.R."/>
            <person name="Famili I."/>
            <person name="Palsson B.O."/>
            <person name="Wang J."/>
        </authorList>
    </citation>
    <scope>NUCLEOTIDE SEQUENCE [LARGE SCALE GENOMIC DNA]</scope>
    <source>
        <strain evidence="2">CHO K1 cell line</strain>
    </source>
</reference>
<dbReference type="EMBL" id="JH003030">
    <property type="protein sequence ID" value="EGW14355.1"/>
    <property type="molecule type" value="Genomic_DNA"/>
</dbReference>
<gene>
    <name evidence="1" type="ORF">I79_023669</name>
</gene>
<organism evidence="1 2">
    <name type="scientific">Cricetulus griseus</name>
    <name type="common">Chinese hamster</name>
    <name type="synonym">Cricetulus barabensis griseus</name>
    <dbReference type="NCBI Taxonomy" id="10029"/>
    <lineage>
        <taxon>Eukaryota</taxon>
        <taxon>Metazoa</taxon>
        <taxon>Chordata</taxon>
        <taxon>Craniata</taxon>
        <taxon>Vertebrata</taxon>
        <taxon>Euteleostomi</taxon>
        <taxon>Mammalia</taxon>
        <taxon>Eutheria</taxon>
        <taxon>Euarchontoglires</taxon>
        <taxon>Glires</taxon>
        <taxon>Rodentia</taxon>
        <taxon>Myomorpha</taxon>
        <taxon>Muroidea</taxon>
        <taxon>Cricetidae</taxon>
        <taxon>Cricetinae</taxon>
        <taxon>Cricetulus</taxon>
    </lineage>
</organism>
<protein>
    <submittedName>
        <fullName evidence="1">Uncharacterized protein</fullName>
    </submittedName>
</protein>
<name>G3IIJ7_CRIGR</name>